<dbReference type="Proteomes" id="UP000316079">
    <property type="component" value="Unassembled WGS sequence"/>
</dbReference>
<feature type="region of interest" description="Disordered" evidence="1">
    <location>
        <begin position="375"/>
        <end position="416"/>
    </location>
</feature>
<proteinExistence type="predicted"/>
<name>A0A553QY73_9TELE</name>
<protein>
    <submittedName>
        <fullName evidence="2">Uncharacterized protein</fullName>
    </submittedName>
</protein>
<feature type="compositionally biased region" description="Acidic residues" evidence="1">
    <location>
        <begin position="381"/>
        <end position="391"/>
    </location>
</feature>
<dbReference type="EMBL" id="SRMA01025414">
    <property type="protein sequence ID" value="TRY94914.1"/>
    <property type="molecule type" value="Genomic_DNA"/>
</dbReference>
<evidence type="ECO:0000313" key="2">
    <source>
        <dbReference type="EMBL" id="TRY94914.1"/>
    </source>
</evidence>
<keyword evidence="3" id="KW-1185">Reference proteome</keyword>
<dbReference type="OrthoDB" id="8954444at2759"/>
<sequence length="416" mass="46658">MPQLSPGYLWSCWKRSTSQELGGEDEGLEEKEEVIEGEGDKKLKKKWMEEEESPLHPAVDPAEAVVRLLLAGLMGSILALCALAIRFLLKYQQCETALLRDVSAGKPLASNGQAVCDLEKQLHVLADGLIVSLLHEPLPEPSEAHIRSLINRLQTVSWTLQKGSCEEVNKETENSAVHERLNEIHSYLLDRVNTLHSLIRVQRVCDESVCALQSSLHKRWALLEALHTRVTLRPAGSEDVQEPDTVLSQTQCLLDELGELRTQVQHCRTQLDTSINHLQTLRNSHQHLKDAMGGCAADSSWSKELLQSNTDLFSEIQEDFMSLEQQTSNFVIHLRGLSTPEEKKRRFPTEDDALKTHTLASLPSVPVYTAVLESAQTFSDSESEPESLDDLGSEKRPPRSSPFHKLCGIKRRRTQS</sequence>
<evidence type="ECO:0000256" key="1">
    <source>
        <dbReference type="SAM" id="MobiDB-lite"/>
    </source>
</evidence>
<feature type="region of interest" description="Disordered" evidence="1">
    <location>
        <begin position="19"/>
        <end position="40"/>
    </location>
</feature>
<reference evidence="2 3" key="1">
    <citation type="journal article" date="2019" name="Sci. Data">
        <title>Hybrid genome assembly and annotation of Danionella translucida.</title>
        <authorList>
            <person name="Kadobianskyi M."/>
            <person name="Schulze L."/>
            <person name="Schuelke M."/>
            <person name="Judkewitz B."/>
        </authorList>
    </citation>
    <scope>NUCLEOTIDE SEQUENCE [LARGE SCALE GENOMIC DNA]</scope>
    <source>
        <strain evidence="2 3">Bolton</strain>
    </source>
</reference>
<accession>A0A553QY73</accession>
<gene>
    <name evidence="2" type="ORF">DNTS_023647</name>
</gene>
<organism evidence="2 3">
    <name type="scientific">Danionella cerebrum</name>
    <dbReference type="NCBI Taxonomy" id="2873325"/>
    <lineage>
        <taxon>Eukaryota</taxon>
        <taxon>Metazoa</taxon>
        <taxon>Chordata</taxon>
        <taxon>Craniata</taxon>
        <taxon>Vertebrata</taxon>
        <taxon>Euteleostomi</taxon>
        <taxon>Actinopterygii</taxon>
        <taxon>Neopterygii</taxon>
        <taxon>Teleostei</taxon>
        <taxon>Ostariophysi</taxon>
        <taxon>Cypriniformes</taxon>
        <taxon>Danionidae</taxon>
        <taxon>Danioninae</taxon>
        <taxon>Danionella</taxon>
    </lineage>
</organism>
<evidence type="ECO:0000313" key="3">
    <source>
        <dbReference type="Proteomes" id="UP000316079"/>
    </source>
</evidence>
<comment type="caution">
    <text evidence="2">The sequence shown here is derived from an EMBL/GenBank/DDBJ whole genome shotgun (WGS) entry which is preliminary data.</text>
</comment>
<dbReference type="AlphaFoldDB" id="A0A553QY73"/>
<feature type="compositionally biased region" description="Basic residues" evidence="1">
    <location>
        <begin position="407"/>
        <end position="416"/>
    </location>
</feature>
<feature type="compositionally biased region" description="Acidic residues" evidence="1">
    <location>
        <begin position="22"/>
        <end position="37"/>
    </location>
</feature>